<evidence type="ECO:0000256" key="6">
    <source>
        <dbReference type="ARBA" id="ARBA00022989"/>
    </source>
</evidence>
<gene>
    <name evidence="11" type="ORF">Q4Q40_22465</name>
</gene>
<dbReference type="Proteomes" id="UP001176806">
    <property type="component" value="Unassembled WGS sequence"/>
</dbReference>
<dbReference type="EMBL" id="JAUOEL010000010">
    <property type="protein sequence ID" value="MDO5976973.1"/>
    <property type="molecule type" value="Genomic_DNA"/>
</dbReference>
<dbReference type="CDD" id="cd13133">
    <property type="entry name" value="MATE_like_7"/>
    <property type="match status" value="1"/>
</dbReference>
<dbReference type="Pfam" id="PF01554">
    <property type="entry name" value="MatE"/>
    <property type="match status" value="2"/>
</dbReference>
<dbReference type="InterPro" id="IPR048279">
    <property type="entry name" value="MdtK-like"/>
</dbReference>
<proteinExistence type="predicted"/>
<evidence type="ECO:0000256" key="7">
    <source>
        <dbReference type="ARBA" id="ARBA00023065"/>
    </source>
</evidence>
<evidence type="ECO:0000313" key="12">
    <source>
        <dbReference type="Proteomes" id="UP001176806"/>
    </source>
</evidence>
<feature type="transmembrane region" description="Helical" evidence="10">
    <location>
        <begin position="127"/>
        <end position="150"/>
    </location>
</feature>
<keyword evidence="2" id="KW-0813">Transport</keyword>
<dbReference type="InterPro" id="IPR050222">
    <property type="entry name" value="MATE_MdtK"/>
</dbReference>
<feature type="transmembrane region" description="Helical" evidence="10">
    <location>
        <begin position="157"/>
        <end position="178"/>
    </location>
</feature>
<feature type="transmembrane region" description="Helical" evidence="10">
    <location>
        <begin position="384"/>
        <end position="404"/>
    </location>
</feature>
<dbReference type="RefSeq" id="WP_303304308.1">
    <property type="nucleotide sequence ID" value="NZ_BAABDA010000064.1"/>
</dbReference>
<protein>
    <recommendedName>
        <fullName evidence="9">Multidrug-efflux transporter</fullName>
    </recommendedName>
</protein>
<dbReference type="InterPro" id="IPR002528">
    <property type="entry name" value="MATE_fam"/>
</dbReference>
<evidence type="ECO:0000256" key="3">
    <source>
        <dbReference type="ARBA" id="ARBA00022449"/>
    </source>
</evidence>
<keyword evidence="6 10" id="KW-1133">Transmembrane helix</keyword>
<organism evidence="11 12">
    <name type="scientific">Flavivirga jejuensis</name>
    <dbReference type="NCBI Taxonomy" id="870487"/>
    <lineage>
        <taxon>Bacteria</taxon>
        <taxon>Pseudomonadati</taxon>
        <taxon>Bacteroidota</taxon>
        <taxon>Flavobacteriia</taxon>
        <taxon>Flavobacteriales</taxon>
        <taxon>Flavobacteriaceae</taxon>
        <taxon>Flavivirga</taxon>
    </lineage>
</organism>
<keyword evidence="3" id="KW-0050">Antiport</keyword>
<evidence type="ECO:0000256" key="2">
    <source>
        <dbReference type="ARBA" id="ARBA00022448"/>
    </source>
</evidence>
<feature type="transmembrane region" description="Helical" evidence="10">
    <location>
        <begin position="86"/>
        <end position="107"/>
    </location>
</feature>
<evidence type="ECO:0000256" key="1">
    <source>
        <dbReference type="ARBA" id="ARBA00004651"/>
    </source>
</evidence>
<feature type="transmembrane region" description="Helical" evidence="10">
    <location>
        <begin position="273"/>
        <end position="297"/>
    </location>
</feature>
<keyword evidence="7" id="KW-0406">Ion transport</keyword>
<feature type="transmembrane region" description="Helical" evidence="10">
    <location>
        <begin position="309"/>
        <end position="334"/>
    </location>
</feature>
<sequence>MKIKANYRNILVIAFPLILANLAVGISQIIDTAFVNRLGESELNGTMLASMALIFYSFIWGGFSEYSQMLVARKTGEKKYKEVGKILDHILLLGIVLLLFILGLFFLTKNGGLQWMVESEEIIENTIIYLDVIAVGLPFFILNSFFVAFFSGLGRTYIVTYGVLITIVVNLVLDYILIFGNFGFPELGVFGAALALIIAQMCTSILYICFIFKLGLIKKYALFKFKSIDVVFVKSITSKTFPLIVQNLFYITATWIFFIMIEKKGGSDLRTSYVVRSLYLFISIPAMAVGKAVNTIVSNLLGQGRKDHVLIAIFKSHQIGLGISLLLCVLLYIFPELFLNIYTNDTEEIAKAIPILQTILVSTLLFSVSMINMYAIIGIGETKIISYVAVISFSCYLLFAYYSIFEWKSSITIVWLSEWINWGLFTILSASYFLFWKIRVQKTKATLIEK</sequence>
<keyword evidence="5 10" id="KW-0812">Transmembrane</keyword>
<evidence type="ECO:0000256" key="10">
    <source>
        <dbReference type="SAM" id="Phobius"/>
    </source>
</evidence>
<feature type="transmembrane region" description="Helical" evidence="10">
    <location>
        <begin position="419"/>
        <end position="436"/>
    </location>
</feature>
<keyword evidence="4" id="KW-1003">Cell membrane</keyword>
<feature type="transmembrane region" description="Helical" evidence="10">
    <location>
        <begin position="354"/>
        <end position="377"/>
    </location>
</feature>
<feature type="transmembrane region" description="Helical" evidence="10">
    <location>
        <begin position="190"/>
        <end position="216"/>
    </location>
</feature>
<name>A0ABT8WUY2_9FLAO</name>
<keyword evidence="12" id="KW-1185">Reference proteome</keyword>
<keyword evidence="8 10" id="KW-0472">Membrane</keyword>
<feature type="transmembrane region" description="Helical" evidence="10">
    <location>
        <begin position="49"/>
        <end position="66"/>
    </location>
</feature>
<evidence type="ECO:0000256" key="9">
    <source>
        <dbReference type="ARBA" id="ARBA00031636"/>
    </source>
</evidence>
<dbReference type="NCBIfam" id="TIGR00797">
    <property type="entry name" value="matE"/>
    <property type="match status" value="1"/>
</dbReference>
<accession>A0ABT8WUY2</accession>
<evidence type="ECO:0000256" key="8">
    <source>
        <dbReference type="ARBA" id="ARBA00023136"/>
    </source>
</evidence>
<feature type="transmembrane region" description="Helical" evidence="10">
    <location>
        <begin position="241"/>
        <end position="261"/>
    </location>
</feature>
<comment type="caution">
    <text evidence="11">The sequence shown here is derived from an EMBL/GenBank/DDBJ whole genome shotgun (WGS) entry which is preliminary data.</text>
</comment>
<dbReference type="PANTHER" id="PTHR43298">
    <property type="entry name" value="MULTIDRUG RESISTANCE PROTEIN NORM-RELATED"/>
    <property type="match status" value="1"/>
</dbReference>
<dbReference type="PANTHER" id="PTHR43298:SF2">
    <property type="entry name" value="FMN_FAD EXPORTER YEEO-RELATED"/>
    <property type="match status" value="1"/>
</dbReference>
<dbReference type="PIRSF" id="PIRSF006603">
    <property type="entry name" value="DinF"/>
    <property type="match status" value="1"/>
</dbReference>
<comment type="subcellular location">
    <subcellularLocation>
        <location evidence="1">Cell membrane</location>
        <topology evidence="1">Multi-pass membrane protein</topology>
    </subcellularLocation>
</comment>
<evidence type="ECO:0000313" key="11">
    <source>
        <dbReference type="EMBL" id="MDO5976973.1"/>
    </source>
</evidence>
<evidence type="ECO:0000256" key="5">
    <source>
        <dbReference type="ARBA" id="ARBA00022692"/>
    </source>
</evidence>
<reference evidence="11" key="1">
    <citation type="submission" date="2023-07" db="EMBL/GenBank/DDBJ databases">
        <title>Two novel species in the genus Flavivirga.</title>
        <authorList>
            <person name="Kwon K."/>
        </authorList>
    </citation>
    <scope>NUCLEOTIDE SEQUENCE</scope>
    <source>
        <strain evidence="11">KACC 14158</strain>
    </source>
</reference>
<evidence type="ECO:0000256" key="4">
    <source>
        <dbReference type="ARBA" id="ARBA00022475"/>
    </source>
</evidence>